<dbReference type="EMBL" id="JACIJO010000003">
    <property type="protein sequence ID" value="MBB6327957.1"/>
    <property type="molecule type" value="Genomic_DNA"/>
</dbReference>
<organism evidence="1 2">
    <name type="scientific">Algoriphagus iocasae</name>
    <dbReference type="NCBI Taxonomy" id="1836499"/>
    <lineage>
        <taxon>Bacteria</taxon>
        <taxon>Pseudomonadati</taxon>
        <taxon>Bacteroidota</taxon>
        <taxon>Cytophagia</taxon>
        <taxon>Cytophagales</taxon>
        <taxon>Cyclobacteriaceae</taxon>
        <taxon>Algoriphagus</taxon>
    </lineage>
</organism>
<evidence type="ECO:0000313" key="2">
    <source>
        <dbReference type="Proteomes" id="UP000588604"/>
    </source>
</evidence>
<dbReference type="Proteomes" id="UP000588604">
    <property type="component" value="Unassembled WGS sequence"/>
</dbReference>
<dbReference type="AlphaFoldDB" id="A0A841MQZ9"/>
<evidence type="ECO:0000313" key="1">
    <source>
        <dbReference type="EMBL" id="MBB6327957.1"/>
    </source>
</evidence>
<sequence length="57" mass="6884">MKSELRDKYSLRKFLFIKPPKQYFALINQNEFWSSVSYKKGFDSINNSHSKWILIPN</sequence>
<gene>
    <name evidence="1" type="ORF">FHS59_003600</name>
</gene>
<keyword evidence="2" id="KW-1185">Reference proteome</keyword>
<accession>A0A841MQZ9</accession>
<reference evidence="1 2" key="1">
    <citation type="submission" date="2020-08" db="EMBL/GenBank/DDBJ databases">
        <title>Genomic Encyclopedia of Type Strains, Phase IV (KMG-IV): sequencing the most valuable type-strain genomes for metagenomic binning, comparative biology and taxonomic classification.</title>
        <authorList>
            <person name="Goeker M."/>
        </authorList>
    </citation>
    <scope>NUCLEOTIDE SEQUENCE [LARGE SCALE GENOMIC DNA]</scope>
    <source>
        <strain evidence="1 2">DSM 102044</strain>
    </source>
</reference>
<comment type="caution">
    <text evidence="1">The sequence shown here is derived from an EMBL/GenBank/DDBJ whole genome shotgun (WGS) entry which is preliminary data.</text>
</comment>
<name>A0A841MQZ9_9BACT</name>
<protein>
    <submittedName>
        <fullName evidence="1">Uncharacterized protein</fullName>
    </submittedName>
</protein>
<proteinExistence type="predicted"/>